<comment type="subcellular location">
    <subcellularLocation>
        <location evidence="1">Nucleus</location>
    </subcellularLocation>
</comment>
<dbReference type="InterPro" id="IPR006809">
    <property type="entry name" value="TAFII28_dom"/>
</dbReference>
<evidence type="ECO:0000256" key="2">
    <source>
        <dbReference type="ARBA" id="ARBA00009788"/>
    </source>
</evidence>
<dbReference type="GO" id="GO:0005669">
    <property type="term" value="C:transcription factor TFIID complex"/>
    <property type="evidence" value="ECO:0007669"/>
    <property type="project" value="InterPro"/>
</dbReference>
<feature type="compositionally biased region" description="Basic and acidic residues" evidence="7">
    <location>
        <begin position="1"/>
        <end position="10"/>
    </location>
</feature>
<evidence type="ECO:0000256" key="3">
    <source>
        <dbReference type="ARBA" id="ARBA00023015"/>
    </source>
</evidence>
<accession>A0A814STK7</accession>
<evidence type="ECO:0000256" key="5">
    <source>
        <dbReference type="ARBA" id="ARBA00023242"/>
    </source>
</evidence>
<feature type="domain" description="TAFII28-like protein" evidence="8">
    <location>
        <begin position="75"/>
        <end position="162"/>
    </location>
</feature>
<evidence type="ECO:0000256" key="7">
    <source>
        <dbReference type="SAM" id="MobiDB-lite"/>
    </source>
</evidence>
<comment type="caution">
    <text evidence="9">The sequence shown here is derived from an EMBL/GenBank/DDBJ whole genome shotgun (WGS) entry which is preliminary data.</text>
</comment>
<dbReference type="Gene3D" id="1.10.20.10">
    <property type="entry name" value="Histone, subunit A"/>
    <property type="match status" value="1"/>
</dbReference>
<comment type="similarity">
    <text evidence="2">Belongs to the TAF11 family.</text>
</comment>
<evidence type="ECO:0000256" key="1">
    <source>
        <dbReference type="ARBA" id="ARBA00004123"/>
    </source>
</evidence>
<reference evidence="9" key="1">
    <citation type="submission" date="2021-02" db="EMBL/GenBank/DDBJ databases">
        <authorList>
            <person name="Nowell W R."/>
        </authorList>
    </citation>
    <scope>NUCLEOTIDE SEQUENCE</scope>
</reference>
<dbReference type="Pfam" id="PF04719">
    <property type="entry name" value="TAFII28"/>
    <property type="match status" value="1"/>
</dbReference>
<dbReference type="PANTHER" id="PTHR13218:SF8">
    <property type="entry name" value="TRANSCRIPTION INITIATION FACTOR TFIID SUBUNIT 11"/>
    <property type="match status" value="1"/>
</dbReference>
<dbReference type="EMBL" id="CAJNOR010001489">
    <property type="protein sequence ID" value="CAF1151687.1"/>
    <property type="molecule type" value="Genomic_DNA"/>
</dbReference>
<dbReference type="CDD" id="cd08048">
    <property type="entry name" value="HFD_TAF11"/>
    <property type="match status" value="1"/>
</dbReference>
<sequence length="360" mass="41607">MEHFLNDNNDHNSSFFQPPTQDDEIEQADEANSPSHMETTSPVKAESKPAEAPVPKVMRAYQKPVDEEANIKLQVLVSNFSDEQLDRYEMYRRSAFSKVSIKRLMHSITGTIPSSNVVIAMAGIAKVFIGELVEEALEIQRRENENKTTPLEPKHLREAYRQNMRSLLNDLSKYLPFRSILLKYSVNDLIILNSTHLPRLIDISNSALIIDLNTITITGCHTILNEIRNHLLWIDHQQSRQTDFDDETNEEWAKLIRPMNHTTTFGYLLGYPIVYYYASETLTNATTLKNFRLYVKLADLDDEILLYSFSSPVHDNINEKTVDDVVNLWFSSLSPKMNSSDIVKHYHLEHQTREQATWCF</sequence>
<protein>
    <recommendedName>
        <fullName evidence="6">Transcription initiation factor TFIID subunit 11</fullName>
    </recommendedName>
</protein>
<dbReference type="AlphaFoldDB" id="A0A814STK7"/>
<proteinExistence type="inferred from homology"/>
<evidence type="ECO:0000256" key="6">
    <source>
        <dbReference type="ARBA" id="ARBA00072882"/>
    </source>
</evidence>
<dbReference type="GO" id="GO:0016251">
    <property type="term" value="F:RNA polymerase II general transcription initiation factor activity"/>
    <property type="evidence" value="ECO:0007669"/>
    <property type="project" value="TreeGrafter"/>
</dbReference>
<keyword evidence="3" id="KW-0805">Transcription regulation</keyword>
<keyword evidence="5" id="KW-0539">Nucleus</keyword>
<dbReference type="Pfam" id="PF14953">
    <property type="entry name" value="DUF4504"/>
    <property type="match status" value="1"/>
</dbReference>
<dbReference type="InterPro" id="IPR009072">
    <property type="entry name" value="Histone-fold"/>
</dbReference>
<dbReference type="InterPro" id="IPR045127">
    <property type="entry name" value="TAF11-like"/>
</dbReference>
<dbReference type="SUPFAM" id="SSF47113">
    <property type="entry name" value="Histone-fold"/>
    <property type="match status" value="1"/>
</dbReference>
<dbReference type="GO" id="GO:0051123">
    <property type="term" value="P:RNA polymerase II preinitiation complex assembly"/>
    <property type="evidence" value="ECO:0007669"/>
    <property type="project" value="InterPro"/>
</dbReference>
<keyword evidence="10" id="KW-1185">Reference proteome</keyword>
<feature type="compositionally biased region" description="Polar residues" evidence="7">
    <location>
        <begin position="11"/>
        <end position="20"/>
    </location>
</feature>
<feature type="region of interest" description="Disordered" evidence="7">
    <location>
        <begin position="1"/>
        <end position="56"/>
    </location>
</feature>
<feature type="compositionally biased region" description="Polar residues" evidence="7">
    <location>
        <begin position="30"/>
        <end position="42"/>
    </location>
</feature>
<dbReference type="Proteomes" id="UP000663828">
    <property type="component" value="Unassembled WGS sequence"/>
</dbReference>
<organism evidence="9 10">
    <name type="scientific">Adineta ricciae</name>
    <name type="common">Rotifer</name>
    <dbReference type="NCBI Taxonomy" id="249248"/>
    <lineage>
        <taxon>Eukaryota</taxon>
        <taxon>Metazoa</taxon>
        <taxon>Spiralia</taxon>
        <taxon>Gnathifera</taxon>
        <taxon>Rotifera</taxon>
        <taxon>Eurotatoria</taxon>
        <taxon>Bdelloidea</taxon>
        <taxon>Adinetida</taxon>
        <taxon>Adinetidae</taxon>
        <taxon>Adineta</taxon>
    </lineage>
</organism>
<evidence type="ECO:0000259" key="8">
    <source>
        <dbReference type="Pfam" id="PF04719"/>
    </source>
</evidence>
<evidence type="ECO:0000313" key="9">
    <source>
        <dbReference type="EMBL" id="CAF1151687.1"/>
    </source>
</evidence>
<dbReference type="GO" id="GO:0046982">
    <property type="term" value="F:protein heterodimerization activity"/>
    <property type="evidence" value="ECO:0007669"/>
    <property type="project" value="InterPro"/>
</dbReference>
<dbReference type="FunFam" id="1.10.20.10:FF:000061">
    <property type="entry name" value="TFIID subunit"/>
    <property type="match status" value="1"/>
</dbReference>
<evidence type="ECO:0000256" key="4">
    <source>
        <dbReference type="ARBA" id="ARBA00023163"/>
    </source>
</evidence>
<evidence type="ECO:0000313" key="10">
    <source>
        <dbReference type="Proteomes" id="UP000663828"/>
    </source>
</evidence>
<keyword evidence="4" id="KW-0804">Transcription</keyword>
<gene>
    <name evidence="9" type="ORF">XAT740_LOCUS20986</name>
</gene>
<name>A0A814STK7_ADIRI</name>
<dbReference type="PANTHER" id="PTHR13218">
    <property type="entry name" value="TRANSCRIPTION INITIATION FACTOR TFIID SUBUNIT 11-RELATED"/>
    <property type="match status" value="1"/>
</dbReference>
<dbReference type="InterPro" id="IPR027850">
    <property type="entry name" value="DUF4504"/>
</dbReference>